<evidence type="ECO:0000313" key="1">
    <source>
        <dbReference type="EMBL" id="ESO82425.1"/>
    </source>
</evidence>
<keyword evidence="2" id="KW-1185">Reference proteome</keyword>
<gene>
    <name evidence="1" type="ORF">LOTGIDRAFT_170055</name>
</gene>
<dbReference type="RefSeq" id="XP_009066928.1">
    <property type="nucleotide sequence ID" value="XM_009068680.1"/>
</dbReference>
<dbReference type="HOGENOM" id="CLU_2226190_0_0_1"/>
<organism evidence="1 2">
    <name type="scientific">Lottia gigantea</name>
    <name type="common">Giant owl limpet</name>
    <dbReference type="NCBI Taxonomy" id="225164"/>
    <lineage>
        <taxon>Eukaryota</taxon>
        <taxon>Metazoa</taxon>
        <taxon>Spiralia</taxon>
        <taxon>Lophotrochozoa</taxon>
        <taxon>Mollusca</taxon>
        <taxon>Gastropoda</taxon>
        <taxon>Patellogastropoda</taxon>
        <taxon>Lottioidea</taxon>
        <taxon>Lottiidae</taxon>
        <taxon>Lottia</taxon>
    </lineage>
</organism>
<proteinExistence type="predicted"/>
<reference evidence="1 2" key="1">
    <citation type="journal article" date="2013" name="Nature">
        <title>Insights into bilaterian evolution from three spiralian genomes.</title>
        <authorList>
            <person name="Simakov O."/>
            <person name="Marletaz F."/>
            <person name="Cho S.J."/>
            <person name="Edsinger-Gonzales E."/>
            <person name="Havlak P."/>
            <person name="Hellsten U."/>
            <person name="Kuo D.H."/>
            <person name="Larsson T."/>
            <person name="Lv J."/>
            <person name="Arendt D."/>
            <person name="Savage R."/>
            <person name="Osoegawa K."/>
            <person name="de Jong P."/>
            <person name="Grimwood J."/>
            <person name="Chapman J.A."/>
            <person name="Shapiro H."/>
            <person name="Aerts A."/>
            <person name="Otillar R.P."/>
            <person name="Terry A.Y."/>
            <person name="Boore J.L."/>
            <person name="Grigoriev I.V."/>
            <person name="Lindberg D.R."/>
            <person name="Seaver E.C."/>
            <person name="Weisblat D.A."/>
            <person name="Putnam N.H."/>
            <person name="Rokhsar D.S."/>
        </authorList>
    </citation>
    <scope>NUCLEOTIDE SEQUENCE [LARGE SCALE GENOMIC DNA]</scope>
</reference>
<protein>
    <submittedName>
        <fullName evidence="1">Uncharacterized protein</fullName>
    </submittedName>
</protein>
<dbReference type="Proteomes" id="UP000030746">
    <property type="component" value="Unassembled WGS sequence"/>
</dbReference>
<accession>V3ZJ96</accession>
<dbReference type="KEGG" id="lgi:LOTGIDRAFT_170055"/>
<dbReference type="CTD" id="20241308"/>
<dbReference type="AlphaFoldDB" id="V3ZJ96"/>
<name>V3ZJ96_LOTGI</name>
<sequence length="106" mass="12757">MATRLMMPFFTKLDRERRPAWQLKASMWFCFNTTVFACEIELSMSYLNLTIKCEYHQNFFYFPQLFNIKKGNNERKRKEMVEGFLGLIILIENVTQCVMMRSESKC</sequence>
<dbReference type="EMBL" id="KB203918">
    <property type="protein sequence ID" value="ESO82425.1"/>
    <property type="molecule type" value="Genomic_DNA"/>
</dbReference>
<evidence type="ECO:0000313" key="2">
    <source>
        <dbReference type="Proteomes" id="UP000030746"/>
    </source>
</evidence>
<dbReference type="GeneID" id="20241308"/>